<comment type="caution">
    <text evidence="4">The sequence shown here is derived from an EMBL/GenBank/DDBJ whole genome shotgun (WGS) entry which is preliminary data.</text>
</comment>
<dbReference type="OMA" id="AAMRHMS"/>
<dbReference type="Gene3D" id="1.25.40.10">
    <property type="entry name" value="Tetratricopeptide repeat domain"/>
    <property type="match status" value="1"/>
</dbReference>
<evidence type="ECO:0000313" key="5">
    <source>
        <dbReference type="Proteomes" id="UP000037923"/>
    </source>
</evidence>
<dbReference type="FunFam" id="1.25.40.10:FF:000609">
    <property type="entry name" value="Small glutamine-rich tetratricopeptide repeat protein"/>
    <property type="match status" value="1"/>
</dbReference>
<dbReference type="EMBL" id="LGTL01000004">
    <property type="protein sequence ID" value="KPA83350.1"/>
    <property type="molecule type" value="Genomic_DNA"/>
</dbReference>
<dbReference type="FunFam" id="1.10.260.100:FF:000018">
    <property type="entry name" value="Small glutamine-rich tetratricopeptide repeat protein"/>
    <property type="match status" value="1"/>
</dbReference>
<dbReference type="VEuPathDB" id="TriTrypDB:LpyrH10_04_5520"/>
<name>A0A0M9G675_LEPPY</name>
<dbReference type="GeneID" id="26903293"/>
<dbReference type="PROSITE" id="PS50293">
    <property type="entry name" value="TPR_REGION"/>
    <property type="match status" value="2"/>
</dbReference>
<dbReference type="Proteomes" id="UP000037923">
    <property type="component" value="Unassembled WGS sequence"/>
</dbReference>
<dbReference type="GO" id="GO:0060090">
    <property type="term" value="F:molecular adaptor activity"/>
    <property type="evidence" value="ECO:0007669"/>
    <property type="project" value="TreeGrafter"/>
</dbReference>
<reference evidence="4 5" key="1">
    <citation type="submission" date="2015-07" db="EMBL/GenBank/DDBJ databases">
        <title>High-quality genome of monoxenous trypanosomatid Leptomonas pyrrhocoris.</title>
        <authorList>
            <person name="Flegontov P."/>
            <person name="Butenko A."/>
            <person name="Firsov S."/>
            <person name="Vlcek C."/>
            <person name="Logacheva M.D."/>
            <person name="Field M."/>
            <person name="Filatov D."/>
            <person name="Flegontova O."/>
            <person name="Gerasimov E."/>
            <person name="Jackson A.P."/>
            <person name="Kelly S."/>
            <person name="Opperdoes F."/>
            <person name="O'Reilly A."/>
            <person name="Votypka J."/>
            <person name="Yurchenko V."/>
            <person name="Lukes J."/>
        </authorList>
    </citation>
    <scope>NUCLEOTIDE SEQUENCE [LARGE SCALE GENOMIC DNA]</scope>
    <source>
        <strain evidence="4">H10</strain>
    </source>
</reference>
<protein>
    <submittedName>
        <fullName evidence="4">Small glutamine-rich tetratricopeptide repeat protein putative (SGT)</fullName>
    </submittedName>
</protein>
<dbReference type="RefSeq" id="XP_015661789.1">
    <property type="nucleotide sequence ID" value="XM_015800187.1"/>
</dbReference>
<keyword evidence="5" id="KW-1185">Reference proteome</keyword>
<evidence type="ECO:0000313" key="4">
    <source>
        <dbReference type="EMBL" id="KPA83350.1"/>
    </source>
</evidence>
<dbReference type="InterPro" id="IPR047150">
    <property type="entry name" value="SGT"/>
</dbReference>
<dbReference type="GO" id="GO:0006620">
    <property type="term" value="P:post-translational protein targeting to endoplasmic reticulum membrane"/>
    <property type="evidence" value="ECO:0007669"/>
    <property type="project" value="TreeGrafter"/>
</dbReference>
<keyword evidence="1" id="KW-0677">Repeat</keyword>
<keyword evidence="2 3" id="KW-0802">TPR repeat</keyword>
<dbReference type="PANTHER" id="PTHR45831">
    <property type="entry name" value="LD24721P"/>
    <property type="match status" value="1"/>
</dbReference>
<evidence type="ECO:0000256" key="1">
    <source>
        <dbReference type="ARBA" id="ARBA00022737"/>
    </source>
</evidence>
<feature type="repeat" description="TPR" evidence="3">
    <location>
        <begin position="131"/>
        <end position="164"/>
    </location>
</feature>
<feature type="repeat" description="TPR" evidence="3">
    <location>
        <begin position="199"/>
        <end position="232"/>
    </location>
</feature>
<dbReference type="Pfam" id="PF00515">
    <property type="entry name" value="TPR_1"/>
    <property type="match status" value="2"/>
</dbReference>
<dbReference type="InterPro" id="IPR019734">
    <property type="entry name" value="TPR_rpt"/>
</dbReference>
<dbReference type="PROSITE" id="PS50005">
    <property type="entry name" value="TPR"/>
    <property type="match status" value="2"/>
</dbReference>
<sequence length="408" mass="45416">MEETAHPITEDHKKLVFSFIRMMRQTAVENPDRAEAVAQMLGEEFGVDPAGTGGLYDTGVDVLEAFRTALRDHESRNGAEQDEKFVAFVELLEKKGYFKGVEKDSEEYKQRLDKAREKFNQRNNPYEGLTAEQIKNKGNELMSQAKYKEAIAYYTKAIELEPENAIFFANRAAAHTHLKGYNDAVIDCERAIIINPDYSKSYSRLGTALFYQENYARAVDAFNKACELDPDNNTYKEDLKRAEEKAKATGLTTAGAGAGAGGFPGMGGAGGMPDMSQFANMMNNPQFMETAQRMMQNPEFSNLVSNMAGKFSQGGMDPAALNRLGADMGMRNVDEEGNVVTPFGKVNRAAIEKLQEEEVRKNPKLAGIMQDVQMNGYGAFQKYLGDPDVMSLMMKFQNLMFQNPNDDA</sequence>
<proteinExistence type="predicted"/>
<dbReference type="InterPro" id="IPR011990">
    <property type="entry name" value="TPR-like_helical_dom_sf"/>
</dbReference>
<dbReference type="SUPFAM" id="SSF48452">
    <property type="entry name" value="TPR-like"/>
    <property type="match status" value="1"/>
</dbReference>
<gene>
    <name evidence="4" type="ORF">ABB37_03002</name>
</gene>
<dbReference type="Gene3D" id="1.10.260.100">
    <property type="match status" value="1"/>
</dbReference>
<accession>A0A0M9G675</accession>
<dbReference type="OrthoDB" id="2335338at2759"/>
<organism evidence="4 5">
    <name type="scientific">Leptomonas pyrrhocoris</name>
    <name type="common">Firebug parasite</name>
    <dbReference type="NCBI Taxonomy" id="157538"/>
    <lineage>
        <taxon>Eukaryota</taxon>
        <taxon>Discoba</taxon>
        <taxon>Euglenozoa</taxon>
        <taxon>Kinetoplastea</taxon>
        <taxon>Metakinetoplastina</taxon>
        <taxon>Trypanosomatida</taxon>
        <taxon>Trypanosomatidae</taxon>
        <taxon>Leishmaniinae</taxon>
        <taxon>Leptomonas</taxon>
    </lineage>
</organism>
<dbReference type="AlphaFoldDB" id="A0A0M9G675"/>
<dbReference type="GO" id="GO:0072380">
    <property type="term" value="C:TRC complex"/>
    <property type="evidence" value="ECO:0007669"/>
    <property type="project" value="TreeGrafter"/>
</dbReference>
<evidence type="ECO:0000256" key="2">
    <source>
        <dbReference type="ARBA" id="ARBA00022803"/>
    </source>
</evidence>
<dbReference type="PANTHER" id="PTHR45831:SF5">
    <property type="entry name" value="STI1 DOMAIN-CONTAINING PROTEIN"/>
    <property type="match status" value="1"/>
</dbReference>
<dbReference type="GO" id="GO:0016020">
    <property type="term" value="C:membrane"/>
    <property type="evidence" value="ECO:0007669"/>
    <property type="project" value="TreeGrafter"/>
</dbReference>
<dbReference type="SMART" id="SM00028">
    <property type="entry name" value="TPR"/>
    <property type="match status" value="3"/>
</dbReference>
<evidence type="ECO:0000256" key="3">
    <source>
        <dbReference type="PROSITE-ProRule" id="PRU00339"/>
    </source>
</evidence>